<gene>
    <name evidence="7" type="ORF">METZ01_LOCUS473795</name>
</gene>
<dbReference type="PIRSF" id="PIRSF002122">
    <property type="entry name" value="RPS7p_RPS7a_RPS5e_RPS7o"/>
    <property type="match status" value="1"/>
</dbReference>
<dbReference type="SUPFAM" id="SSF47973">
    <property type="entry name" value="Ribosomal protein S7"/>
    <property type="match status" value="1"/>
</dbReference>
<feature type="domain" description="Small ribosomal subunit protein uS7" evidence="6">
    <location>
        <begin position="1"/>
        <end position="150"/>
    </location>
</feature>
<keyword evidence="5" id="KW-0687">Ribonucleoprotein</keyword>
<name>A0A383BM75_9ZZZZ</name>
<keyword evidence="2" id="KW-0699">rRNA-binding</keyword>
<keyword evidence="4" id="KW-0689">Ribosomal protein</keyword>
<evidence type="ECO:0000259" key="6">
    <source>
        <dbReference type="Pfam" id="PF00177"/>
    </source>
</evidence>
<keyword evidence="3" id="KW-0694">RNA-binding</keyword>
<dbReference type="EMBL" id="UINC01201552">
    <property type="protein sequence ID" value="SVE20941.1"/>
    <property type="molecule type" value="Genomic_DNA"/>
</dbReference>
<dbReference type="CDD" id="cd14869">
    <property type="entry name" value="uS7_Bacteria"/>
    <property type="match status" value="1"/>
</dbReference>
<dbReference type="InterPro" id="IPR000235">
    <property type="entry name" value="Ribosomal_uS7"/>
</dbReference>
<evidence type="ECO:0000256" key="2">
    <source>
        <dbReference type="ARBA" id="ARBA00022730"/>
    </source>
</evidence>
<dbReference type="GO" id="GO:0003735">
    <property type="term" value="F:structural constituent of ribosome"/>
    <property type="evidence" value="ECO:0007669"/>
    <property type="project" value="InterPro"/>
</dbReference>
<dbReference type="PROSITE" id="PS00052">
    <property type="entry name" value="RIBOSOMAL_S7"/>
    <property type="match status" value="1"/>
</dbReference>
<accession>A0A383BM75</accession>
<reference evidence="7" key="1">
    <citation type="submission" date="2018-05" db="EMBL/GenBank/DDBJ databases">
        <authorList>
            <person name="Lanie J.A."/>
            <person name="Ng W.-L."/>
            <person name="Kazmierczak K.M."/>
            <person name="Andrzejewski T.M."/>
            <person name="Davidsen T.M."/>
            <person name="Wayne K.J."/>
            <person name="Tettelin H."/>
            <person name="Glass J.I."/>
            <person name="Rusch D."/>
            <person name="Podicherti R."/>
            <person name="Tsui H.-C.T."/>
            <person name="Winkler M.E."/>
        </authorList>
    </citation>
    <scope>NUCLEOTIDE SEQUENCE</scope>
</reference>
<evidence type="ECO:0000256" key="1">
    <source>
        <dbReference type="ARBA" id="ARBA00007151"/>
    </source>
</evidence>
<proteinExistence type="inferred from homology"/>
<sequence length="157" mass="17803">MRRNTAPTRFTPPDARYQSQTVTKLINGIMRGGKKATAEGLVYGAFERIEEMSGRRGVDVFEIAVRNVTPTVEVKPRRVGGATYQVPIDIRAERRETLALRWIRDAARNRNGRSYTEKLAAELMEAAADQPTGAAIRKKDETHRMAEANRAFAHYRW</sequence>
<dbReference type="Gene3D" id="1.10.455.10">
    <property type="entry name" value="Ribosomal protein S7 domain"/>
    <property type="match status" value="1"/>
</dbReference>
<evidence type="ECO:0000256" key="3">
    <source>
        <dbReference type="ARBA" id="ARBA00022884"/>
    </source>
</evidence>
<dbReference type="InterPro" id="IPR005717">
    <property type="entry name" value="Ribosomal_uS7_bac/org-type"/>
</dbReference>
<dbReference type="FunFam" id="1.10.455.10:FF:000001">
    <property type="entry name" value="30S ribosomal protein S7"/>
    <property type="match status" value="1"/>
</dbReference>
<dbReference type="GO" id="GO:0015935">
    <property type="term" value="C:small ribosomal subunit"/>
    <property type="evidence" value="ECO:0007669"/>
    <property type="project" value="InterPro"/>
</dbReference>
<dbReference type="AlphaFoldDB" id="A0A383BM75"/>
<organism evidence="7">
    <name type="scientific">marine metagenome</name>
    <dbReference type="NCBI Taxonomy" id="408172"/>
    <lineage>
        <taxon>unclassified sequences</taxon>
        <taxon>metagenomes</taxon>
        <taxon>ecological metagenomes</taxon>
    </lineage>
</organism>
<comment type="similarity">
    <text evidence="1">Belongs to the universal ribosomal protein uS7 family.</text>
</comment>
<dbReference type="InterPro" id="IPR036823">
    <property type="entry name" value="Ribosomal_uS7_dom_sf"/>
</dbReference>
<dbReference type="GO" id="GO:0019843">
    <property type="term" value="F:rRNA binding"/>
    <property type="evidence" value="ECO:0007669"/>
    <property type="project" value="UniProtKB-KW"/>
</dbReference>
<dbReference type="HAMAP" id="MF_00480_B">
    <property type="entry name" value="Ribosomal_uS7_B"/>
    <property type="match status" value="1"/>
</dbReference>
<evidence type="ECO:0000256" key="4">
    <source>
        <dbReference type="ARBA" id="ARBA00022980"/>
    </source>
</evidence>
<dbReference type="GO" id="GO:0006412">
    <property type="term" value="P:translation"/>
    <property type="evidence" value="ECO:0007669"/>
    <property type="project" value="InterPro"/>
</dbReference>
<dbReference type="PANTHER" id="PTHR11205">
    <property type="entry name" value="RIBOSOMAL PROTEIN S7"/>
    <property type="match status" value="1"/>
</dbReference>
<protein>
    <recommendedName>
        <fullName evidence="6">Small ribosomal subunit protein uS7 domain-containing protein</fullName>
    </recommendedName>
</protein>
<evidence type="ECO:0000313" key="7">
    <source>
        <dbReference type="EMBL" id="SVE20941.1"/>
    </source>
</evidence>
<dbReference type="InterPro" id="IPR023798">
    <property type="entry name" value="Ribosomal_uS7_dom"/>
</dbReference>
<dbReference type="Pfam" id="PF00177">
    <property type="entry name" value="Ribosomal_S7"/>
    <property type="match status" value="1"/>
</dbReference>
<dbReference type="InterPro" id="IPR020606">
    <property type="entry name" value="Ribosomal_uS7_CS"/>
</dbReference>
<evidence type="ECO:0000256" key="5">
    <source>
        <dbReference type="ARBA" id="ARBA00023274"/>
    </source>
</evidence>
<dbReference type="NCBIfam" id="TIGR01029">
    <property type="entry name" value="rpsG_bact"/>
    <property type="match status" value="1"/>
</dbReference>